<dbReference type="SUPFAM" id="SSF110296">
    <property type="entry name" value="Oligoxyloglucan reducing end-specific cellobiohydrolase"/>
    <property type="match status" value="1"/>
</dbReference>
<reference evidence="1" key="1">
    <citation type="submission" date="2018-05" db="EMBL/GenBank/DDBJ databases">
        <authorList>
            <person name="Lanie J.A."/>
            <person name="Ng W.-L."/>
            <person name="Kazmierczak K.M."/>
            <person name="Andrzejewski T.M."/>
            <person name="Davidsen T.M."/>
            <person name="Wayne K.J."/>
            <person name="Tettelin H."/>
            <person name="Glass J.I."/>
            <person name="Rusch D."/>
            <person name="Podicherti R."/>
            <person name="Tsui H.-C.T."/>
            <person name="Winkler M.E."/>
        </authorList>
    </citation>
    <scope>NUCLEOTIDE SEQUENCE</scope>
</reference>
<organism evidence="1">
    <name type="scientific">marine metagenome</name>
    <dbReference type="NCBI Taxonomy" id="408172"/>
    <lineage>
        <taxon>unclassified sequences</taxon>
        <taxon>metagenomes</taxon>
        <taxon>ecological metagenomes</taxon>
    </lineage>
</organism>
<sequence length="276" mass="30811">MNKSFTMTFILTQLIAQPGEWVELPNSPYVSRFNDINFVNTDQGWAVNGWGQIYFTPDGGNSWELQLEQSESHFRSVGFFDVMNGWAGNVGAGEFGATDTIKLYKTSDGGGSWERFDSFSGPDPAGICGLQVVNDSVMCAVGRVRGPAFFIKTIDKGESWISYELDEYAAGLIDLLFFDPDTGFIVGLTHEDHEQSSGVVLRTVDGGVSWETMIVTSRLGEWTWKISFPSRNVGYVSLQRNYDAPIYFLKTTNGGEIWEEKLFSESYYFVQGIGFV</sequence>
<dbReference type="InterPro" id="IPR015943">
    <property type="entry name" value="WD40/YVTN_repeat-like_dom_sf"/>
</dbReference>
<dbReference type="PANTHER" id="PTHR47199">
    <property type="entry name" value="PHOTOSYSTEM II STABILITY/ASSEMBLY FACTOR HCF136, CHLOROPLASTIC"/>
    <property type="match status" value="1"/>
</dbReference>
<accession>A0A382PAR1</accession>
<name>A0A382PAR1_9ZZZZ</name>
<dbReference type="AlphaFoldDB" id="A0A382PAR1"/>
<feature type="non-terminal residue" evidence="1">
    <location>
        <position position="276"/>
    </location>
</feature>
<evidence type="ECO:0008006" key="2">
    <source>
        <dbReference type="Google" id="ProtNLM"/>
    </source>
</evidence>
<dbReference type="Gene3D" id="2.130.10.10">
    <property type="entry name" value="YVTN repeat-like/Quinoprotein amine dehydrogenase"/>
    <property type="match status" value="1"/>
</dbReference>
<dbReference type="EMBL" id="UINC01105996">
    <property type="protein sequence ID" value="SVC70336.1"/>
    <property type="molecule type" value="Genomic_DNA"/>
</dbReference>
<dbReference type="PANTHER" id="PTHR47199:SF2">
    <property type="entry name" value="PHOTOSYSTEM II STABILITY_ASSEMBLY FACTOR HCF136, CHLOROPLASTIC"/>
    <property type="match status" value="1"/>
</dbReference>
<proteinExistence type="predicted"/>
<evidence type="ECO:0000313" key="1">
    <source>
        <dbReference type="EMBL" id="SVC70336.1"/>
    </source>
</evidence>
<protein>
    <recommendedName>
        <fullName evidence="2">Photosynthesis system II assembly factor Ycf48/Hcf136-like domain-containing protein</fullName>
    </recommendedName>
</protein>
<gene>
    <name evidence="1" type="ORF">METZ01_LOCUS323190</name>
</gene>